<dbReference type="EMBL" id="FOAF01000001">
    <property type="protein sequence ID" value="SEL04430.1"/>
    <property type="molecule type" value="Genomic_DNA"/>
</dbReference>
<evidence type="ECO:0000256" key="3">
    <source>
        <dbReference type="ARBA" id="ARBA00022692"/>
    </source>
</evidence>
<evidence type="ECO:0000313" key="10">
    <source>
        <dbReference type="Proteomes" id="UP000199421"/>
    </source>
</evidence>
<name>A0A1H7LZJ2_OLID1</name>
<evidence type="ECO:0000256" key="6">
    <source>
        <dbReference type="ARBA" id="ARBA00023136"/>
    </source>
</evidence>
<dbReference type="SMART" id="SM00014">
    <property type="entry name" value="acidPPc"/>
    <property type="match status" value="1"/>
</dbReference>
<dbReference type="GO" id="GO:0016787">
    <property type="term" value="F:hydrolase activity"/>
    <property type="evidence" value="ECO:0007669"/>
    <property type="project" value="UniProtKB-KW"/>
</dbReference>
<dbReference type="InterPro" id="IPR000326">
    <property type="entry name" value="PAP2/HPO"/>
</dbReference>
<feature type="transmembrane region" description="Helical" evidence="7">
    <location>
        <begin position="145"/>
        <end position="167"/>
    </location>
</feature>
<dbReference type="Pfam" id="PF01569">
    <property type="entry name" value="PAP2"/>
    <property type="match status" value="1"/>
</dbReference>
<dbReference type="InterPro" id="IPR036938">
    <property type="entry name" value="PAP2/HPO_sf"/>
</dbReference>
<keyword evidence="2" id="KW-1003">Cell membrane</keyword>
<dbReference type="RefSeq" id="WP_093322410.1">
    <property type="nucleotide sequence ID" value="NZ_FOAF01000001.1"/>
</dbReference>
<feature type="transmembrane region" description="Helical" evidence="7">
    <location>
        <begin position="79"/>
        <end position="96"/>
    </location>
</feature>
<sequence length="192" mass="20765">MKVWAFILILFTYNTVDAQSAIDKIDLRILESLAAKRTMQQTKVMRVISDANNYVNAAIPIGLFVAGAIDGNKGMRQNAAYVASSTATTALLNFALKKIFKRPRPFIAHIGFKAVYEPTSYSFPSGHTSASFSTATALSHAYPKWYVIAPSFIWAGSVGYSRMYLGVHNPSDVAVGAVLGAGTAFGLGFMRP</sequence>
<gene>
    <name evidence="9" type="ORF">SAMN05661044_01819</name>
</gene>
<evidence type="ECO:0000256" key="2">
    <source>
        <dbReference type="ARBA" id="ARBA00022475"/>
    </source>
</evidence>
<comment type="subcellular location">
    <subcellularLocation>
        <location evidence="1">Cell membrane</location>
        <topology evidence="1">Multi-pass membrane protein</topology>
    </subcellularLocation>
</comment>
<feature type="transmembrane region" description="Helical" evidence="7">
    <location>
        <begin position="173"/>
        <end position="190"/>
    </location>
</feature>
<feature type="domain" description="Phosphatidic acid phosphatase type 2/haloperoxidase" evidence="8">
    <location>
        <begin position="79"/>
        <end position="188"/>
    </location>
</feature>
<keyword evidence="10" id="KW-1185">Reference proteome</keyword>
<organism evidence="9 10">
    <name type="scientific">Olivibacter domesticus</name>
    <name type="common">Pseudosphingobacterium domesticum</name>
    <dbReference type="NCBI Taxonomy" id="407022"/>
    <lineage>
        <taxon>Bacteria</taxon>
        <taxon>Pseudomonadati</taxon>
        <taxon>Bacteroidota</taxon>
        <taxon>Sphingobacteriia</taxon>
        <taxon>Sphingobacteriales</taxon>
        <taxon>Sphingobacteriaceae</taxon>
        <taxon>Olivibacter</taxon>
    </lineage>
</organism>
<evidence type="ECO:0000313" key="9">
    <source>
        <dbReference type="EMBL" id="SEL04430.1"/>
    </source>
</evidence>
<dbReference type="PANTHER" id="PTHR14969:SF62">
    <property type="entry name" value="DECAPRENYLPHOSPHORYL-5-PHOSPHORIBOSE PHOSPHATASE RV3807C-RELATED"/>
    <property type="match status" value="1"/>
</dbReference>
<evidence type="ECO:0000256" key="4">
    <source>
        <dbReference type="ARBA" id="ARBA00022801"/>
    </source>
</evidence>
<dbReference type="Proteomes" id="UP000199421">
    <property type="component" value="Unassembled WGS sequence"/>
</dbReference>
<protein>
    <submittedName>
        <fullName evidence="9">Undecaprenyl-diphosphatase</fullName>
    </submittedName>
</protein>
<proteinExistence type="predicted"/>
<evidence type="ECO:0000259" key="8">
    <source>
        <dbReference type="SMART" id="SM00014"/>
    </source>
</evidence>
<dbReference type="OrthoDB" id="9773582at2"/>
<dbReference type="AlphaFoldDB" id="A0A1H7LZJ2"/>
<evidence type="ECO:0000256" key="7">
    <source>
        <dbReference type="SAM" id="Phobius"/>
    </source>
</evidence>
<keyword evidence="3 7" id="KW-0812">Transmembrane</keyword>
<evidence type="ECO:0000256" key="5">
    <source>
        <dbReference type="ARBA" id="ARBA00022989"/>
    </source>
</evidence>
<keyword evidence="6 7" id="KW-0472">Membrane</keyword>
<accession>A0A1H7LZJ2</accession>
<reference evidence="10" key="1">
    <citation type="submission" date="2016-10" db="EMBL/GenBank/DDBJ databases">
        <authorList>
            <person name="Varghese N."/>
            <person name="Submissions S."/>
        </authorList>
    </citation>
    <scope>NUCLEOTIDE SEQUENCE [LARGE SCALE GENOMIC DNA]</scope>
    <source>
        <strain evidence="10">DSM 18733</strain>
    </source>
</reference>
<dbReference type="STRING" id="407022.SAMN05661044_01819"/>
<evidence type="ECO:0000256" key="1">
    <source>
        <dbReference type="ARBA" id="ARBA00004651"/>
    </source>
</evidence>
<dbReference type="CDD" id="cd03392">
    <property type="entry name" value="PAP2_like_2"/>
    <property type="match status" value="1"/>
</dbReference>
<dbReference type="GO" id="GO:0005886">
    <property type="term" value="C:plasma membrane"/>
    <property type="evidence" value="ECO:0007669"/>
    <property type="project" value="UniProtKB-SubCell"/>
</dbReference>
<dbReference type="SUPFAM" id="SSF48317">
    <property type="entry name" value="Acid phosphatase/Vanadium-dependent haloperoxidase"/>
    <property type="match status" value="1"/>
</dbReference>
<keyword evidence="4" id="KW-0378">Hydrolase</keyword>
<dbReference type="Gene3D" id="1.20.144.10">
    <property type="entry name" value="Phosphatidic acid phosphatase type 2/haloperoxidase"/>
    <property type="match status" value="1"/>
</dbReference>
<keyword evidence="5 7" id="KW-1133">Transmembrane helix</keyword>
<dbReference type="PANTHER" id="PTHR14969">
    <property type="entry name" value="SPHINGOSINE-1-PHOSPHATE PHOSPHOHYDROLASE"/>
    <property type="match status" value="1"/>
</dbReference>